<keyword evidence="1" id="KW-1133">Transmembrane helix</keyword>
<gene>
    <name evidence="2" type="ORF">C7B43_21110</name>
</gene>
<keyword evidence="1" id="KW-0812">Transmembrane</keyword>
<accession>A0A2T2WHQ2</accession>
<dbReference type="AlphaFoldDB" id="A0A2T2WHQ2"/>
<name>A0A2T2WHQ2_9FIRM</name>
<evidence type="ECO:0000256" key="1">
    <source>
        <dbReference type="SAM" id="Phobius"/>
    </source>
</evidence>
<evidence type="ECO:0000313" key="2">
    <source>
        <dbReference type="EMBL" id="PSR21767.1"/>
    </source>
</evidence>
<comment type="caution">
    <text evidence="2">The sequence shown here is derived from an EMBL/GenBank/DDBJ whole genome shotgun (WGS) entry which is preliminary data.</text>
</comment>
<protein>
    <submittedName>
        <fullName evidence="2">Uncharacterized protein</fullName>
    </submittedName>
</protein>
<keyword evidence="1" id="KW-0472">Membrane</keyword>
<proteinExistence type="predicted"/>
<dbReference type="EMBL" id="PXYT01000126">
    <property type="protein sequence ID" value="PSR21767.1"/>
    <property type="molecule type" value="Genomic_DNA"/>
</dbReference>
<organism evidence="2 3">
    <name type="scientific">Sulfobacillus benefaciens</name>
    <dbReference type="NCBI Taxonomy" id="453960"/>
    <lineage>
        <taxon>Bacteria</taxon>
        <taxon>Bacillati</taxon>
        <taxon>Bacillota</taxon>
        <taxon>Clostridia</taxon>
        <taxon>Eubacteriales</taxon>
        <taxon>Clostridiales Family XVII. Incertae Sedis</taxon>
        <taxon>Sulfobacillus</taxon>
    </lineage>
</organism>
<feature type="transmembrane region" description="Helical" evidence="1">
    <location>
        <begin position="51"/>
        <end position="71"/>
    </location>
</feature>
<reference evidence="2 3" key="1">
    <citation type="journal article" date="2014" name="BMC Genomics">
        <title>Comparison of environmental and isolate Sulfobacillus genomes reveals diverse carbon, sulfur, nitrogen, and hydrogen metabolisms.</title>
        <authorList>
            <person name="Justice N.B."/>
            <person name="Norman A."/>
            <person name="Brown C.T."/>
            <person name="Singh A."/>
            <person name="Thomas B.C."/>
            <person name="Banfield J.F."/>
        </authorList>
    </citation>
    <scope>NUCLEOTIDE SEQUENCE [LARGE SCALE GENOMIC DNA]</scope>
    <source>
        <strain evidence="2">AMDSBA1</strain>
    </source>
</reference>
<sequence>MGFRSLKKLQRAHWRQLSLQQQSGWLTGLIALGATMTAVSATELVPTFWQGFMTGVWGTGTALLIGLLVAIQVSARSH</sequence>
<evidence type="ECO:0000313" key="3">
    <source>
        <dbReference type="Proteomes" id="UP000242699"/>
    </source>
</evidence>
<dbReference type="Proteomes" id="UP000242699">
    <property type="component" value="Unassembled WGS sequence"/>
</dbReference>